<dbReference type="Proteomes" id="UP001183629">
    <property type="component" value="Unassembled WGS sequence"/>
</dbReference>
<feature type="compositionally biased region" description="Gly residues" evidence="1">
    <location>
        <begin position="25"/>
        <end position="34"/>
    </location>
</feature>
<evidence type="ECO:0000256" key="1">
    <source>
        <dbReference type="SAM" id="MobiDB-lite"/>
    </source>
</evidence>
<keyword evidence="3" id="KW-1185">Reference proteome</keyword>
<accession>A0AAE3ZX32</accession>
<protein>
    <submittedName>
        <fullName evidence="2">Uncharacterized protein</fullName>
    </submittedName>
</protein>
<dbReference type="RefSeq" id="WP_310422167.1">
    <property type="nucleotide sequence ID" value="NZ_JAVDYC010000001.1"/>
</dbReference>
<reference evidence="2 3" key="1">
    <citation type="submission" date="2023-07" db="EMBL/GenBank/DDBJ databases">
        <title>Sequencing the genomes of 1000 actinobacteria strains.</title>
        <authorList>
            <person name="Klenk H.-P."/>
        </authorList>
    </citation>
    <scope>NUCLEOTIDE SEQUENCE [LARGE SCALE GENOMIC DNA]</scope>
    <source>
        <strain evidence="2 3">DSM 44711</strain>
    </source>
</reference>
<organism evidence="2 3">
    <name type="scientific">Catenuloplanes niger</name>
    <dbReference type="NCBI Taxonomy" id="587534"/>
    <lineage>
        <taxon>Bacteria</taxon>
        <taxon>Bacillati</taxon>
        <taxon>Actinomycetota</taxon>
        <taxon>Actinomycetes</taxon>
        <taxon>Micromonosporales</taxon>
        <taxon>Micromonosporaceae</taxon>
        <taxon>Catenuloplanes</taxon>
    </lineage>
</organism>
<sequence length="729" mass="80105">MTDDDAARTKSEQAPEPGNSAAGGAQAGTGGPGTSGEPRPSGSGKEEQDGIVREGFTRNSFRVGPNVDEELYYSVTSTGATVIGDHSSAANAQIYIGTDDKPGPQAGLITGLDDLQRVYAPAPSDRDLDELLGQRHVVCLTGAPGTGRFTTARVLLARRHGEDSIREIFLPARVDPESLCADKTVPVEGAGHILRLPGGDGARLARLLEERFRQRKASLVLIRDLNAHRATEAGAEVRHERPDPADVFERHLCHLLRRVDGAECRDACGADGCRSRYVRDCLGMSNLRKALADQYRPADIVAIAATVARHLPTDEQAMQRSLATTPPQLRSRAISILLPGEAADRLRHQRIGQYERAFRIAYAVFLHQPLRYVLNATGLLLGLIDEEARRPDLGRPALEHPVDELLGDVLRQDWNDGRSGDPGASRRVHLRNSAMRGAILSVAWHEFDNSRSALLRWLGRLAQDGDATARRASAEIAGLLAHHEFEQVYEELIDGWAQSPRPSVREAAALATAVADRGGEVGTQVREKVREWVHNGTNRQRDTAVLVYAGGMHQPHLGWELADLRRIAKDRMQRHNQVIAEAIYQLYQPAAAGAIVAELSRWRTVVPAGRHAVRAWLALAERPASDGISPEMLARLNSGDVDPRHVAALWRSALLSRERPPKGRPESSRAWDLFGEWMHRADAAPALRASMLELLRRLAVTPALYQRLCFYLPRIFANAGRLPDWLDTV</sequence>
<name>A0AAE3ZX32_9ACTN</name>
<feature type="compositionally biased region" description="Basic and acidic residues" evidence="1">
    <location>
        <begin position="1"/>
        <end position="13"/>
    </location>
</feature>
<comment type="caution">
    <text evidence="2">The sequence shown here is derived from an EMBL/GenBank/DDBJ whole genome shotgun (WGS) entry which is preliminary data.</text>
</comment>
<gene>
    <name evidence="2" type="ORF">J2S44_006701</name>
</gene>
<evidence type="ECO:0000313" key="3">
    <source>
        <dbReference type="Proteomes" id="UP001183629"/>
    </source>
</evidence>
<evidence type="ECO:0000313" key="2">
    <source>
        <dbReference type="EMBL" id="MDR7326451.1"/>
    </source>
</evidence>
<dbReference type="EMBL" id="JAVDYC010000001">
    <property type="protein sequence ID" value="MDR7326451.1"/>
    <property type="molecule type" value="Genomic_DNA"/>
</dbReference>
<dbReference type="AlphaFoldDB" id="A0AAE3ZX32"/>
<proteinExistence type="predicted"/>
<feature type="compositionally biased region" description="Basic and acidic residues" evidence="1">
    <location>
        <begin position="44"/>
        <end position="56"/>
    </location>
</feature>
<feature type="region of interest" description="Disordered" evidence="1">
    <location>
        <begin position="1"/>
        <end position="61"/>
    </location>
</feature>